<keyword evidence="2" id="KW-0723">Serine/threonine-protein kinase</keyword>
<keyword evidence="8" id="KW-0418">Kinase</keyword>
<dbReference type="Gene3D" id="2.10.25.10">
    <property type="entry name" value="Laminin"/>
    <property type="match status" value="1"/>
</dbReference>
<name>A0ABQ7NQA8_BRACM</name>
<proteinExistence type="predicted"/>
<feature type="compositionally biased region" description="Acidic residues" evidence="16">
    <location>
        <begin position="248"/>
        <end position="258"/>
    </location>
</feature>
<dbReference type="InterPro" id="IPR011009">
    <property type="entry name" value="Kinase-like_dom_sf"/>
</dbReference>
<dbReference type="SUPFAM" id="SSF56112">
    <property type="entry name" value="Protein kinase-like (PK-like)"/>
    <property type="match status" value="2"/>
</dbReference>
<gene>
    <name evidence="19" type="primary">A01p007290.1_BraROA</name>
    <name evidence="19" type="ORF">IGI04_000630</name>
</gene>
<keyword evidence="20" id="KW-1185">Reference proteome</keyword>
<protein>
    <recommendedName>
        <fullName evidence="18">Protein kinase domain-containing protein</fullName>
    </recommendedName>
</protein>
<evidence type="ECO:0000256" key="17">
    <source>
        <dbReference type="SAM" id="Phobius"/>
    </source>
</evidence>
<keyword evidence="10 17" id="KW-1133">Transmembrane helix</keyword>
<evidence type="ECO:0000259" key="18">
    <source>
        <dbReference type="PROSITE" id="PS50011"/>
    </source>
</evidence>
<feature type="region of interest" description="Disordered" evidence="16">
    <location>
        <begin position="240"/>
        <end position="265"/>
    </location>
</feature>
<comment type="subcellular location">
    <subcellularLocation>
        <location evidence="1">Membrane</location>
        <topology evidence="1">Single-pass type I membrane protein</topology>
    </subcellularLocation>
</comment>
<feature type="region of interest" description="Disordered" evidence="16">
    <location>
        <begin position="310"/>
        <end position="329"/>
    </location>
</feature>
<evidence type="ECO:0000256" key="5">
    <source>
        <dbReference type="ARBA" id="ARBA00022692"/>
    </source>
</evidence>
<evidence type="ECO:0000256" key="11">
    <source>
        <dbReference type="ARBA" id="ARBA00023136"/>
    </source>
</evidence>
<evidence type="ECO:0000313" key="20">
    <source>
        <dbReference type="Proteomes" id="UP000823674"/>
    </source>
</evidence>
<reference evidence="19 20" key="1">
    <citation type="submission" date="2021-03" db="EMBL/GenBank/DDBJ databases">
        <authorList>
            <person name="King G.J."/>
            <person name="Bancroft I."/>
            <person name="Baten A."/>
            <person name="Bloomfield J."/>
            <person name="Borpatragohain P."/>
            <person name="He Z."/>
            <person name="Irish N."/>
            <person name="Irwin J."/>
            <person name="Liu K."/>
            <person name="Mauleon R.P."/>
            <person name="Moore J."/>
            <person name="Morris R."/>
            <person name="Ostergaard L."/>
            <person name="Wang B."/>
            <person name="Wells R."/>
        </authorList>
    </citation>
    <scope>NUCLEOTIDE SEQUENCE [LARGE SCALE GENOMIC DNA]</scope>
    <source>
        <strain evidence="19">R-o-18</strain>
        <tissue evidence="19">Leaf</tissue>
    </source>
</reference>
<dbReference type="EMBL" id="JADBGQ010000001">
    <property type="protein sequence ID" value="KAG5413063.1"/>
    <property type="molecule type" value="Genomic_DNA"/>
</dbReference>
<feature type="transmembrane region" description="Helical" evidence="17">
    <location>
        <begin position="6"/>
        <end position="25"/>
    </location>
</feature>
<dbReference type="Gene3D" id="3.30.200.20">
    <property type="entry name" value="Phosphorylase Kinase, domain 1"/>
    <property type="match status" value="2"/>
</dbReference>
<dbReference type="Proteomes" id="UP000823674">
    <property type="component" value="Chromosome A01"/>
</dbReference>
<keyword evidence="5 17" id="KW-0812">Transmembrane</keyword>
<dbReference type="PANTHER" id="PTHR27005:SF542">
    <property type="entry name" value="PROTEIN KINASE DOMAIN-CONTAINING PROTEIN"/>
    <property type="match status" value="1"/>
</dbReference>
<keyword evidence="4" id="KW-0808">Transferase</keyword>
<evidence type="ECO:0000256" key="14">
    <source>
        <dbReference type="ARBA" id="ARBA00047558"/>
    </source>
</evidence>
<dbReference type="InterPro" id="IPR013695">
    <property type="entry name" value="WAK"/>
</dbReference>
<evidence type="ECO:0000256" key="7">
    <source>
        <dbReference type="ARBA" id="ARBA00022741"/>
    </source>
</evidence>
<dbReference type="InterPro" id="IPR008271">
    <property type="entry name" value="Ser/Thr_kinase_AS"/>
</dbReference>
<keyword evidence="9" id="KW-0067">ATP-binding</keyword>
<comment type="catalytic activity">
    <reaction evidence="14">
        <text>L-seryl-[protein] + ATP = O-phospho-L-seryl-[protein] + ADP + H(+)</text>
        <dbReference type="Rhea" id="RHEA:17989"/>
        <dbReference type="Rhea" id="RHEA-COMP:9863"/>
        <dbReference type="Rhea" id="RHEA-COMP:11604"/>
        <dbReference type="ChEBI" id="CHEBI:15378"/>
        <dbReference type="ChEBI" id="CHEBI:29999"/>
        <dbReference type="ChEBI" id="CHEBI:30616"/>
        <dbReference type="ChEBI" id="CHEBI:83421"/>
        <dbReference type="ChEBI" id="CHEBI:456216"/>
    </reaction>
</comment>
<dbReference type="Pfam" id="PF07714">
    <property type="entry name" value="PK_Tyr_Ser-Thr"/>
    <property type="match status" value="2"/>
</dbReference>
<dbReference type="Gene3D" id="1.10.510.10">
    <property type="entry name" value="Transferase(Phosphotransferase) domain 1"/>
    <property type="match status" value="2"/>
</dbReference>
<dbReference type="InterPro" id="IPR000719">
    <property type="entry name" value="Prot_kinase_dom"/>
</dbReference>
<dbReference type="PANTHER" id="PTHR27005">
    <property type="entry name" value="WALL-ASSOCIATED RECEPTOR KINASE-LIKE 21"/>
    <property type="match status" value="1"/>
</dbReference>
<evidence type="ECO:0000256" key="3">
    <source>
        <dbReference type="ARBA" id="ARBA00022553"/>
    </source>
</evidence>
<keyword evidence="12" id="KW-1015">Disulfide bond</keyword>
<evidence type="ECO:0000256" key="10">
    <source>
        <dbReference type="ARBA" id="ARBA00022989"/>
    </source>
</evidence>
<keyword evidence="13" id="KW-0325">Glycoprotein</keyword>
<feature type="domain" description="Protein kinase" evidence="18">
    <location>
        <begin position="1"/>
        <end position="234"/>
    </location>
</feature>
<keyword evidence="7" id="KW-0547">Nucleotide-binding</keyword>
<dbReference type="SMART" id="SM00220">
    <property type="entry name" value="S_TKc"/>
    <property type="match status" value="1"/>
</dbReference>
<dbReference type="InterPro" id="IPR001245">
    <property type="entry name" value="Ser-Thr/Tyr_kinase_cat_dom"/>
</dbReference>
<comment type="catalytic activity">
    <reaction evidence="15">
        <text>L-threonyl-[protein] + ATP = O-phospho-L-threonyl-[protein] + ADP + H(+)</text>
        <dbReference type="Rhea" id="RHEA:46608"/>
        <dbReference type="Rhea" id="RHEA-COMP:11060"/>
        <dbReference type="Rhea" id="RHEA-COMP:11605"/>
        <dbReference type="ChEBI" id="CHEBI:15378"/>
        <dbReference type="ChEBI" id="CHEBI:30013"/>
        <dbReference type="ChEBI" id="CHEBI:30616"/>
        <dbReference type="ChEBI" id="CHEBI:61977"/>
        <dbReference type="ChEBI" id="CHEBI:456216"/>
    </reaction>
</comment>
<evidence type="ECO:0000256" key="16">
    <source>
        <dbReference type="SAM" id="MobiDB-lite"/>
    </source>
</evidence>
<evidence type="ECO:0000256" key="2">
    <source>
        <dbReference type="ARBA" id="ARBA00022527"/>
    </source>
</evidence>
<dbReference type="Pfam" id="PF10058">
    <property type="entry name" value="Zn_ribbon_10"/>
    <property type="match status" value="1"/>
</dbReference>
<evidence type="ECO:0000256" key="15">
    <source>
        <dbReference type="ARBA" id="ARBA00047951"/>
    </source>
</evidence>
<keyword evidence="3" id="KW-0597">Phosphoprotein</keyword>
<feature type="compositionally biased region" description="Basic and acidic residues" evidence="16">
    <location>
        <begin position="320"/>
        <end position="329"/>
    </location>
</feature>
<feature type="domain" description="Protein kinase" evidence="18">
    <location>
        <begin position="900"/>
        <end position="1174"/>
    </location>
</feature>
<evidence type="ECO:0000256" key="8">
    <source>
        <dbReference type="ARBA" id="ARBA00022777"/>
    </source>
</evidence>
<keyword evidence="11 17" id="KW-0472">Membrane</keyword>
<dbReference type="InterPro" id="IPR045274">
    <property type="entry name" value="WAK-like"/>
</dbReference>
<accession>A0ABQ7NQA8</accession>
<dbReference type="InterPro" id="IPR019273">
    <property type="entry name" value="Lunapark_Znf"/>
</dbReference>
<dbReference type="Pfam" id="PF08488">
    <property type="entry name" value="WAK"/>
    <property type="match status" value="1"/>
</dbReference>
<evidence type="ECO:0000256" key="1">
    <source>
        <dbReference type="ARBA" id="ARBA00004479"/>
    </source>
</evidence>
<sequence>MFSVPLAGASAGFGILFLAGGLWWLRKFIIKRRMTKRKKKFFKRNGGLLLQQELNTRQRNVETTRIFSSRDLEKATENFSENRVLGHGGQGTVYKGMLLDGRTVAVKKSKVIDEDKLQEFINEVVILSQINHRHSSQYTEKSDVYSFGVVLVELITGDKPVIMVQNTQETRSLADHFRRTMKEKRLFDIVDARIKDDYKPGQVMAVANLAVKCLSWKGKKRPNMREVFTELERICTSSEDSQVQQIQIDEEEEDEEEGRDLINERDSWSVSVTAPALASSSSDVPIQDRKLFQEMNPKSIHLRERAMTWRPHGSGSTSAHHPDVESPPFGDKREVFQASQSKTSRCWLSITVLRDMRLTMAAGSHASRLSLWGEDPTQSFALICGNCHMHNGLARKEDFAYITYDCPHCNALNKPKNSEENLLIPPVSALLWLINSSNSTSERGNSPTPQIEEEAAERDTGRVLLLLILYSEDVAASSSCQSQCGGVTIQYPFGIGKGCYLEKSYEIKCLSSTTSGKLAPFLYITDNNREVVNISLPEIEAYSPNEPIYLLSFGSVRVKMPITSSGCGVKESPESLLNFTGTPFFIDYQNSLVAVGSNAKVSLTHVEPNIVGCELTSNTGKYQSSNSVPFLKNTQCFASSQSYLYGACPLYNEDVKECNGSGCCKVGLREYQQAIGIRIESNDSTTTREEKCRVAFLTIESYTSTNATNPQELFDKGYATLSLGWVIQTKNHSFVSSLSCDNRDVNENTTYAAVSQRKCICGKSTIAKISYAHCSCKRGYTGNAYDPHGCQDVNECKIEHISCEGMNTCVNTEGGHHCAGDKKKTILIGLGSGLGALALVSGVWWLRKFLIKRQMTKQKNKFFKRNGGLLLQQQLYTRDGNVETTKIFSSGELEKATENFSENRVLGQGGQGTVYKGMLVDGSTVAVKKSKIIDEDKLQEFINEVVILSQINHRHIVKLLGCCLETEVPILVYEFILNGNLFQHIHEESDDYSMIWGMRLRIAVDVAGALSYLHSSASSPIYHRDIKSTNILLDEKHRAKVADFGTSRSITIDQTHWTTVVSGTVGYVDPEYYRSSQFTEKSDVYSFGVVLAELITGDKPVVTIQNTRETISLSEHFKLAVKEKRLSDVMDARIKEDCKMKQVMAVANLAVKCLSSKGNKRPNMREVFTELERISASPEDSHVQVMIDENEDEEDEEEEVTNMVNRGDSLRVGLTAPALGIVASPSSSNAESLSPRPTW</sequence>
<evidence type="ECO:0000256" key="9">
    <source>
        <dbReference type="ARBA" id="ARBA00022840"/>
    </source>
</evidence>
<dbReference type="PROSITE" id="PS50011">
    <property type="entry name" value="PROTEIN_KINASE_DOM"/>
    <property type="match status" value="2"/>
</dbReference>
<evidence type="ECO:0000256" key="4">
    <source>
        <dbReference type="ARBA" id="ARBA00022679"/>
    </source>
</evidence>
<evidence type="ECO:0000256" key="12">
    <source>
        <dbReference type="ARBA" id="ARBA00023157"/>
    </source>
</evidence>
<evidence type="ECO:0000256" key="6">
    <source>
        <dbReference type="ARBA" id="ARBA00022729"/>
    </source>
</evidence>
<dbReference type="InterPro" id="IPR025287">
    <property type="entry name" value="WAK_GUB"/>
</dbReference>
<dbReference type="Pfam" id="PF13947">
    <property type="entry name" value="GUB_WAK_bind"/>
    <property type="match status" value="1"/>
</dbReference>
<dbReference type="PROSITE" id="PS00108">
    <property type="entry name" value="PROTEIN_KINASE_ST"/>
    <property type="match status" value="1"/>
</dbReference>
<evidence type="ECO:0000256" key="13">
    <source>
        <dbReference type="ARBA" id="ARBA00023180"/>
    </source>
</evidence>
<comment type="caution">
    <text evidence="19">The sequence shown here is derived from an EMBL/GenBank/DDBJ whole genome shotgun (WGS) entry which is preliminary data.</text>
</comment>
<evidence type="ECO:0000313" key="19">
    <source>
        <dbReference type="EMBL" id="KAG5413063.1"/>
    </source>
</evidence>
<organism evidence="19 20">
    <name type="scientific">Brassica rapa subsp. trilocularis</name>
    <dbReference type="NCBI Taxonomy" id="1813537"/>
    <lineage>
        <taxon>Eukaryota</taxon>
        <taxon>Viridiplantae</taxon>
        <taxon>Streptophyta</taxon>
        <taxon>Embryophyta</taxon>
        <taxon>Tracheophyta</taxon>
        <taxon>Spermatophyta</taxon>
        <taxon>Magnoliopsida</taxon>
        <taxon>eudicotyledons</taxon>
        <taxon>Gunneridae</taxon>
        <taxon>Pentapetalae</taxon>
        <taxon>rosids</taxon>
        <taxon>malvids</taxon>
        <taxon>Brassicales</taxon>
        <taxon>Brassicaceae</taxon>
        <taxon>Brassiceae</taxon>
        <taxon>Brassica</taxon>
    </lineage>
</organism>
<keyword evidence="6" id="KW-0732">Signal</keyword>